<dbReference type="Gene3D" id="1.10.10.1400">
    <property type="entry name" value="Terminase, small subunit, N-terminal DNA-binding domain, HTH motif"/>
    <property type="match status" value="1"/>
</dbReference>
<dbReference type="PANTHER" id="PTHR41328">
    <property type="entry name" value="TERMINASE SMALL SUBUNIT-RELATED"/>
    <property type="match status" value="1"/>
</dbReference>
<dbReference type="Proteomes" id="UP000315286">
    <property type="component" value="Segment"/>
</dbReference>
<name>A0A513ZXY8_9CAUD</name>
<dbReference type="InterPro" id="IPR005335">
    <property type="entry name" value="Terminase_ssu"/>
</dbReference>
<dbReference type="Pfam" id="PF03592">
    <property type="entry name" value="Terminase_2"/>
    <property type="match status" value="1"/>
</dbReference>
<keyword evidence="2" id="KW-0231">Viral genome packaging</keyword>
<protein>
    <submittedName>
        <fullName evidence="3">Terminase small subunit</fullName>
    </submittedName>
</protein>
<gene>
    <name evidence="3" type="ORF">SAP40_00039</name>
</gene>
<dbReference type="GO" id="GO:0051276">
    <property type="term" value="P:chromosome organization"/>
    <property type="evidence" value="ECO:0007669"/>
    <property type="project" value="InterPro"/>
</dbReference>
<reference evidence="3 4" key="1">
    <citation type="submission" date="2019-04" db="EMBL/GenBank/DDBJ databases">
        <title>Complete genome sequence of bacteriphages infecting S. aurues.</title>
        <authorList>
            <person name="Yu J.-H."/>
            <person name="Park J.-H."/>
            <person name="Chang H.-J."/>
            <person name="Lim J.-A."/>
        </authorList>
    </citation>
    <scope>NUCLEOTIDE SEQUENCE [LARGE SCALE GENOMIC DNA]</scope>
</reference>
<evidence type="ECO:0000313" key="3">
    <source>
        <dbReference type="EMBL" id="QDH45551.1"/>
    </source>
</evidence>
<keyword evidence="1" id="KW-1188">Viral release from host cell</keyword>
<dbReference type="InterPro" id="IPR038713">
    <property type="entry name" value="Terminase_Gp1_N_sf"/>
</dbReference>
<proteinExistence type="predicted"/>
<dbReference type="InterPro" id="IPR052404">
    <property type="entry name" value="SPP1-like_terminase"/>
</dbReference>
<dbReference type="EMBL" id="MK801683">
    <property type="protein sequence ID" value="QDH45551.1"/>
    <property type="molecule type" value="Genomic_DNA"/>
</dbReference>
<evidence type="ECO:0000256" key="2">
    <source>
        <dbReference type="ARBA" id="ARBA00023219"/>
    </source>
</evidence>
<organism evidence="3 4">
    <name type="scientific">Staphylococcus phage SAP40</name>
    <dbReference type="NCBI Taxonomy" id="2588091"/>
    <lineage>
        <taxon>Viruses</taxon>
        <taxon>Duplodnaviria</taxon>
        <taxon>Heunggongvirae</taxon>
        <taxon>Uroviricota</taxon>
        <taxon>Caudoviricetes</taxon>
        <taxon>Azeredovirinae</taxon>
        <taxon>Dubowvirus</taxon>
        <taxon>Dubowvirus SAP33</taxon>
    </lineage>
</organism>
<evidence type="ECO:0000313" key="4">
    <source>
        <dbReference type="Proteomes" id="UP000315286"/>
    </source>
</evidence>
<dbReference type="PANTHER" id="PTHR41328:SF2">
    <property type="entry name" value="TERMINASE SMALL SUBUNIT"/>
    <property type="match status" value="1"/>
</dbReference>
<accession>A0A513ZXY8</accession>
<dbReference type="Gene3D" id="6.10.140.2160">
    <property type="match status" value="1"/>
</dbReference>
<evidence type="ECO:0000256" key="1">
    <source>
        <dbReference type="ARBA" id="ARBA00022612"/>
    </source>
</evidence>
<sequence>MGWLIIANPFFNFKKRIARELVVNEMNELTKKQRLFAEVYTIPGTECYGNATKSAVHAGYSEKTAYSQGQRMLKNVEIQSYIKEVETKLFDENIMSGKEVLYRLTRTARGEHSEVEAVVTKTGDYKENPDTGKMQLVYDEHIQLVSKSPKISDQNKALEMLGRHHKLFTDKQEVDYKIPMFVDNIPEDD</sequence>